<evidence type="ECO:0000256" key="6">
    <source>
        <dbReference type="SAM" id="Phobius"/>
    </source>
</evidence>
<proteinExistence type="predicted"/>
<sequence length="110" mass="12064">MGKLVSWYRVLALVVGVLLVALAVGMVLKYGLTEGTEAQLLGEEVTSVVALVHGWIYIVYVVVAFVLSRRAGWSLGFLVVLLVAGLVPLMMFFVEHRVVQRLRAEHALVS</sequence>
<dbReference type="PANTHER" id="PTHR40077:SF2">
    <property type="entry name" value="MEMBRANE PROTEIN"/>
    <property type="match status" value="1"/>
</dbReference>
<dbReference type="EMBL" id="CADCUM010000044">
    <property type="protein sequence ID" value="CAA9373925.1"/>
    <property type="molecule type" value="Genomic_DNA"/>
</dbReference>
<keyword evidence="2" id="KW-1003">Cell membrane</keyword>
<comment type="subcellular location">
    <subcellularLocation>
        <location evidence="1">Cell membrane</location>
        <topology evidence="1">Multi-pass membrane protein</topology>
    </subcellularLocation>
</comment>
<feature type="transmembrane region" description="Helical" evidence="6">
    <location>
        <begin position="73"/>
        <end position="94"/>
    </location>
</feature>
<accession>A0A6J4N3G8</accession>
<evidence type="ECO:0000256" key="1">
    <source>
        <dbReference type="ARBA" id="ARBA00004651"/>
    </source>
</evidence>
<dbReference type="InterPro" id="IPR023845">
    <property type="entry name" value="DUF3817_TM"/>
</dbReference>
<dbReference type="GO" id="GO:0005886">
    <property type="term" value="C:plasma membrane"/>
    <property type="evidence" value="ECO:0007669"/>
    <property type="project" value="UniProtKB-SubCell"/>
</dbReference>
<evidence type="ECO:0000313" key="8">
    <source>
        <dbReference type="EMBL" id="CAA9373925.1"/>
    </source>
</evidence>
<evidence type="ECO:0000256" key="4">
    <source>
        <dbReference type="ARBA" id="ARBA00022989"/>
    </source>
</evidence>
<reference evidence="8" key="1">
    <citation type="submission" date="2020-02" db="EMBL/GenBank/DDBJ databases">
        <authorList>
            <person name="Meier V. D."/>
        </authorList>
    </citation>
    <scope>NUCLEOTIDE SEQUENCE</scope>
    <source>
        <strain evidence="8">AVDCRST_MAG32</strain>
    </source>
</reference>
<evidence type="ECO:0000256" key="2">
    <source>
        <dbReference type="ARBA" id="ARBA00022475"/>
    </source>
</evidence>
<dbReference type="Pfam" id="PF12823">
    <property type="entry name" value="DUF3817"/>
    <property type="match status" value="1"/>
</dbReference>
<organism evidence="8">
    <name type="scientific">uncultured Nocardioides sp</name>
    <dbReference type="NCBI Taxonomy" id="198441"/>
    <lineage>
        <taxon>Bacteria</taxon>
        <taxon>Bacillati</taxon>
        <taxon>Actinomycetota</taxon>
        <taxon>Actinomycetes</taxon>
        <taxon>Propionibacteriales</taxon>
        <taxon>Nocardioidaceae</taxon>
        <taxon>Nocardioides</taxon>
        <taxon>environmental samples</taxon>
    </lineage>
</organism>
<feature type="transmembrane region" description="Helical" evidence="6">
    <location>
        <begin position="6"/>
        <end position="28"/>
    </location>
</feature>
<evidence type="ECO:0000256" key="3">
    <source>
        <dbReference type="ARBA" id="ARBA00022692"/>
    </source>
</evidence>
<keyword evidence="3 6" id="KW-0812">Transmembrane</keyword>
<dbReference type="NCBIfam" id="TIGR03954">
    <property type="entry name" value="integ_memb_HG"/>
    <property type="match status" value="1"/>
</dbReference>
<keyword evidence="5 6" id="KW-0472">Membrane</keyword>
<feature type="transmembrane region" description="Helical" evidence="6">
    <location>
        <begin position="48"/>
        <end position="67"/>
    </location>
</feature>
<evidence type="ECO:0000256" key="5">
    <source>
        <dbReference type="ARBA" id="ARBA00023136"/>
    </source>
</evidence>
<protein>
    <recommendedName>
        <fullName evidence="7">DUF3817 domain-containing protein</fullName>
    </recommendedName>
</protein>
<keyword evidence="4 6" id="KW-1133">Transmembrane helix</keyword>
<gene>
    <name evidence="8" type="ORF">AVDCRST_MAG32-973</name>
</gene>
<evidence type="ECO:0000259" key="7">
    <source>
        <dbReference type="Pfam" id="PF12823"/>
    </source>
</evidence>
<name>A0A6J4N3G8_9ACTN</name>
<feature type="domain" description="DUF3817" evidence="7">
    <location>
        <begin position="6"/>
        <end position="98"/>
    </location>
</feature>
<dbReference type="AlphaFoldDB" id="A0A6J4N3G8"/>
<dbReference type="PANTHER" id="PTHR40077">
    <property type="entry name" value="MEMBRANE PROTEIN-RELATED"/>
    <property type="match status" value="1"/>
</dbReference>